<evidence type="ECO:0000256" key="2">
    <source>
        <dbReference type="ARBA" id="ARBA00022723"/>
    </source>
</evidence>
<keyword evidence="4 6" id="KW-0106">Calcium</keyword>
<keyword evidence="2 6" id="KW-0479">Metal-binding</keyword>
<dbReference type="AlphaFoldDB" id="A0A8C1W114"/>
<dbReference type="InterPro" id="IPR008080">
    <property type="entry name" value="Parvalbumin"/>
</dbReference>
<feature type="binding site" evidence="6">
    <location>
        <position position="54"/>
    </location>
    <ligand>
        <name>Ca(2+)</name>
        <dbReference type="ChEBI" id="CHEBI:29108"/>
        <label>1</label>
    </ligand>
</feature>
<dbReference type="PROSITE" id="PS50222">
    <property type="entry name" value="EF_HAND_2"/>
    <property type="match status" value="1"/>
</dbReference>
<dbReference type="Pfam" id="PF13499">
    <property type="entry name" value="EF-hand_7"/>
    <property type="match status" value="1"/>
</dbReference>
<feature type="binding site" evidence="6">
    <location>
        <position position="52"/>
    </location>
    <ligand>
        <name>Ca(2+)</name>
        <dbReference type="ChEBI" id="CHEBI:29108"/>
        <label>1</label>
    </ligand>
</feature>
<evidence type="ECO:0000256" key="4">
    <source>
        <dbReference type="ARBA" id="ARBA00022837"/>
    </source>
</evidence>
<keyword evidence="5" id="KW-0514">Muscle protein</keyword>
<protein>
    <recommendedName>
        <fullName evidence="7">Parvalbumin</fullName>
    </recommendedName>
</protein>
<feature type="binding site" evidence="6">
    <location>
        <position position="63"/>
    </location>
    <ligand>
        <name>Ca(2+)</name>
        <dbReference type="ChEBI" id="CHEBI:29108"/>
        <label>1</label>
    </ligand>
</feature>
<dbReference type="GO" id="GO:0005737">
    <property type="term" value="C:cytoplasm"/>
    <property type="evidence" value="ECO:0007669"/>
    <property type="project" value="TreeGrafter"/>
</dbReference>
<dbReference type="Gene3D" id="1.10.238.10">
    <property type="entry name" value="EF-hand"/>
    <property type="match status" value="1"/>
</dbReference>
<evidence type="ECO:0000256" key="5">
    <source>
        <dbReference type="ARBA" id="ARBA00023179"/>
    </source>
</evidence>
<dbReference type="InterPro" id="IPR011992">
    <property type="entry name" value="EF-hand-dom_pair"/>
</dbReference>
<dbReference type="PRINTS" id="PR01697">
    <property type="entry name" value="PARVALBUMIN"/>
</dbReference>
<organism evidence="9 10">
    <name type="scientific">Cyprinus carpio</name>
    <name type="common">Common carp</name>
    <dbReference type="NCBI Taxonomy" id="7962"/>
    <lineage>
        <taxon>Eukaryota</taxon>
        <taxon>Metazoa</taxon>
        <taxon>Chordata</taxon>
        <taxon>Craniata</taxon>
        <taxon>Vertebrata</taxon>
        <taxon>Euteleostomi</taxon>
        <taxon>Actinopterygii</taxon>
        <taxon>Neopterygii</taxon>
        <taxon>Teleostei</taxon>
        <taxon>Ostariophysi</taxon>
        <taxon>Cypriniformes</taxon>
        <taxon>Cyprinidae</taxon>
        <taxon>Cyprininae</taxon>
        <taxon>Cyprinus</taxon>
    </lineage>
</organism>
<evidence type="ECO:0000256" key="7">
    <source>
        <dbReference type="RuleBase" id="RU368048"/>
    </source>
</evidence>
<evidence type="ECO:0000313" key="9">
    <source>
        <dbReference type="Ensembl" id="ENSCCRP00015059953.1"/>
    </source>
</evidence>
<evidence type="ECO:0000256" key="6">
    <source>
        <dbReference type="PIRSR" id="PIRSR608080-1"/>
    </source>
</evidence>
<comment type="function">
    <text evidence="7">In muscle, parvalbumin is thought to be involved in relaxation after contraction. It binds two calcium ions.</text>
</comment>
<dbReference type="InterPro" id="IPR018247">
    <property type="entry name" value="EF_Hand_1_Ca_BS"/>
</dbReference>
<proteinExistence type="inferred from homology"/>
<dbReference type="PANTHER" id="PTHR11653">
    <property type="entry name" value="PARVALBUMIN ALPHA"/>
    <property type="match status" value="1"/>
</dbReference>
<evidence type="ECO:0000256" key="3">
    <source>
        <dbReference type="ARBA" id="ARBA00022737"/>
    </source>
</evidence>
<comment type="similarity">
    <text evidence="1 7">Belongs to the parvalbumin family.</text>
</comment>
<reference evidence="9" key="1">
    <citation type="submission" date="2025-08" db="UniProtKB">
        <authorList>
            <consortium name="Ensembl"/>
        </authorList>
    </citation>
    <scope>IDENTIFICATION</scope>
</reference>
<feature type="binding site" evidence="6">
    <location>
        <position position="58"/>
    </location>
    <ligand>
        <name>Ca(2+)</name>
        <dbReference type="ChEBI" id="CHEBI:29108"/>
        <label>1</label>
    </ligand>
</feature>
<sequence length="143" mass="16049">MAMKNLLKEDDIKKALDQFKAVDSFDHKKFFDVVGLKALSAENVKLVFKALDVDASGFIEEEELKFVLKGFSADGRDLTDNETKAFLTAADKDGDGKIGIDGERTSALKGAVPLKMIKYCALFFFFKENKLSRITKKYDLIHN</sequence>
<dbReference type="PROSITE" id="PS00018">
    <property type="entry name" value="EF_HAND_1"/>
    <property type="match status" value="1"/>
</dbReference>
<dbReference type="InterPro" id="IPR002048">
    <property type="entry name" value="EF_hand_dom"/>
</dbReference>
<evidence type="ECO:0000313" key="10">
    <source>
        <dbReference type="Proteomes" id="UP000694700"/>
    </source>
</evidence>
<accession>A0A8C1W114</accession>
<gene>
    <name evidence="9" type="primary">LOC109100551</name>
</gene>
<evidence type="ECO:0000256" key="1">
    <source>
        <dbReference type="ARBA" id="ARBA00009753"/>
    </source>
</evidence>
<keyword evidence="3" id="KW-0677">Repeat</keyword>
<dbReference type="GO" id="GO:0005509">
    <property type="term" value="F:calcium ion binding"/>
    <property type="evidence" value="ECO:0007669"/>
    <property type="project" value="UniProtKB-UniRule"/>
</dbReference>
<dbReference type="Proteomes" id="UP000694700">
    <property type="component" value="Unplaced"/>
</dbReference>
<name>A0A8C1W114_CYPCA</name>
<dbReference type="PANTHER" id="PTHR11653:SF21">
    <property type="entry name" value="PARVALBUMIN-7"/>
    <property type="match status" value="1"/>
</dbReference>
<feature type="binding site" evidence="6">
    <location>
        <position position="93"/>
    </location>
    <ligand>
        <name>Ca(2+)</name>
        <dbReference type="ChEBI" id="CHEBI:29108"/>
        <label>2</label>
    </ligand>
</feature>
<feature type="binding site" evidence="6">
    <location>
        <position position="95"/>
    </location>
    <ligand>
        <name>Ca(2+)</name>
        <dbReference type="ChEBI" id="CHEBI:29108"/>
        <label>2</label>
    </ligand>
</feature>
<feature type="domain" description="EF-hand" evidence="8">
    <location>
        <begin position="39"/>
        <end position="74"/>
    </location>
</feature>
<feature type="binding site" evidence="6">
    <location>
        <position position="97"/>
    </location>
    <ligand>
        <name>Ca(2+)</name>
        <dbReference type="ChEBI" id="CHEBI:29108"/>
        <label>2</label>
    </ligand>
</feature>
<dbReference type="SUPFAM" id="SSF47473">
    <property type="entry name" value="EF-hand"/>
    <property type="match status" value="1"/>
</dbReference>
<evidence type="ECO:0000259" key="8">
    <source>
        <dbReference type="PROSITE" id="PS50222"/>
    </source>
</evidence>
<dbReference type="Ensembl" id="ENSCCRT00015061916.1">
    <property type="protein sequence ID" value="ENSCCRP00015059953.1"/>
    <property type="gene ID" value="ENSCCRG00015024567.1"/>
</dbReference>
<feature type="binding site" evidence="6">
    <location>
        <position position="56"/>
    </location>
    <ligand>
        <name>Ca(2+)</name>
        <dbReference type="ChEBI" id="CHEBI:29108"/>
        <label>1</label>
    </ligand>
</feature>
<feature type="binding site" evidence="6">
    <location>
        <position position="91"/>
    </location>
    <ligand>
        <name>Ca(2+)</name>
        <dbReference type="ChEBI" id="CHEBI:29108"/>
        <label>2</label>
    </ligand>
</feature>
<dbReference type="FunFam" id="1.10.238.10:FF:000060">
    <property type="entry name" value="Parvalbumin, thymic"/>
    <property type="match status" value="1"/>
</dbReference>